<keyword evidence="1" id="KW-0808">Transferase</keyword>
<evidence type="ECO:0000256" key="1">
    <source>
        <dbReference type="ARBA" id="ARBA00022679"/>
    </source>
</evidence>
<dbReference type="Gene3D" id="1.20.5.1930">
    <property type="match status" value="1"/>
</dbReference>
<dbReference type="InterPro" id="IPR035965">
    <property type="entry name" value="PAS-like_dom_sf"/>
</dbReference>
<dbReference type="Pfam" id="PF00989">
    <property type="entry name" value="PAS"/>
    <property type="match status" value="1"/>
</dbReference>
<dbReference type="GO" id="GO:0046983">
    <property type="term" value="F:protein dimerization activity"/>
    <property type="evidence" value="ECO:0007669"/>
    <property type="project" value="InterPro"/>
</dbReference>
<reference evidence="6" key="1">
    <citation type="submission" date="2021-01" db="EMBL/GenBank/DDBJ databases">
        <title>Ramlibacter sp. strain AW1 16S ribosomal RNA gene Genome sequencing and assembly.</title>
        <authorList>
            <person name="Kang M."/>
        </authorList>
    </citation>
    <scope>NUCLEOTIDE SEQUENCE</scope>
    <source>
        <strain evidence="6">AW1</strain>
    </source>
</reference>
<dbReference type="InterPro" id="IPR000014">
    <property type="entry name" value="PAS"/>
</dbReference>
<name>A0A936ZGK0_9BURK</name>
<dbReference type="PROSITE" id="PS50109">
    <property type="entry name" value="HIS_KIN"/>
    <property type="match status" value="1"/>
</dbReference>
<dbReference type="Proteomes" id="UP000613011">
    <property type="component" value="Unassembled WGS sequence"/>
</dbReference>
<dbReference type="InterPro" id="IPR003594">
    <property type="entry name" value="HATPase_dom"/>
</dbReference>
<dbReference type="PANTHER" id="PTHR24421:SF59">
    <property type="entry name" value="OXYGEN SENSOR HISTIDINE KINASE NREB"/>
    <property type="match status" value="1"/>
</dbReference>
<evidence type="ECO:0000256" key="2">
    <source>
        <dbReference type="ARBA" id="ARBA00022777"/>
    </source>
</evidence>
<organism evidence="6 7">
    <name type="scientific">Ramlibacter aurantiacus</name>
    <dbReference type="NCBI Taxonomy" id="2801330"/>
    <lineage>
        <taxon>Bacteria</taxon>
        <taxon>Pseudomonadati</taxon>
        <taxon>Pseudomonadota</taxon>
        <taxon>Betaproteobacteria</taxon>
        <taxon>Burkholderiales</taxon>
        <taxon>Comamonadaceae</taxon>
        <taxon>Ramlibacter</taxon>
    </lineage>
</organism>
<evidence type="ECO:0000259" key="5">
    <source>
        <dbReference type="PROSITE" id="PS50112"/>
    </source>
</evidence>
<dbReference type="AlphaFoldDB" id="A0A936ZGK0"/>
<dbReference type="Gene3D" id="3.30.450.20">
    <property type="entry name" value="PAS domain"/>
    <property type="match status" value="1"/>
</dbReference>
<proteinExistence type="predicted"/>
<dbReference type="GO" id="GO:0016020">
    <property type="term" value="C:membrane"/>
    <property type="evidence" value="ECO:0007669"/>
    <property type="project" value="InterPro"/>
</dbReference>
<dbReference type="InterPro" id="IPR013767">
    <property type="entry name" value="PAS_fold"/>
</dbReference>
<dbReference type="PROSITE" id="PS50112">
    <property type="entry name" value="PAS"/>
    <property type="match status" value="1"/>
</dbReference>
<dbReference type="EMBL" id="JAEQNA010000003">
    <property type="protein sequence ID" value="MBL0421044.1"/>
    <property type="molecule type" value="Genomic_DNA"/>
</dbReference>
<dbReference type="Pfam" id="PF07730">
    <property type="entry name" value="HisKA_3"/>
    <property type="match status" value="1"/>
</dbReference>
<protein>
    <submittedName>
        <fullName evidence="6">PAS domain S-box protein</fullName>
    </submittedName>
</protein>
<dbReference type="Gene3D" id="3.30.565.10">
    <property type="entry name" value="Histidine kinase-like ATPase, C-terminal domain"/>
    <property type="match status" value="1"/>
</dbReference>
<accession>A0A936ZGK0</accession>
<evidence type="ECO:0000259" key="4">
    <source>
        <dbReference type="PROSITE" id="PS50109"/>
    </source>
</evidence>
<keyword evidence="2" id="KW-0418">Kinase</keyword>
<feature type="domain" description="Histidine kinase" evidence="4">
    <location>
        <begin position="166"/>
        <end position="361"/>
    </location>
</feature>
<sequence>MGLPHQNPCSTPVAIPLLNEADAAGRLAALLDSAMDAIISVDEQQRIVLYNRAAQQTFGWPAEQVLGRPMEMLMPERFRRSHAGHVRHFAETNVTSRRKGEGMVLYGLRADGCEFPMDASISQMDTAEGKVFSVIVRDVTERVKARQDLARFATEASAIREQEKTRVARELHDELAQSLTALKMDAMWVREQIGARPQDAADKLAHMLEMLDDCVAATRRISADLRPLVLDDLGLVPAIEWLVQNFVQRWGVACELDIDESLELPEPYATAVFRIVQESLVNVAKHAGASRAWVRIAREGREIVLSVRDDGRGFVTEAPRKPQSIGLIGLRERATLLRGTVSIASTPGQGTRVEARIPAEPGEGAA</sequence>
<keyword evidence="3" id="KW-0902">Two-component regulatory system</keyword>
<dbReference type="SUPFAM" id="SSF55785">
    <property type="entry name" value="PYP-like sensor domain (PAS domain)"/>
    <property type="match status" value="1"/>
</dbReference>
<dbReference type="GO" id="GO:0006355">
    <property type="term" value="P:regulation of DNA-templated transcription"/>
    <property type="evidence" value="ECO:0007669"/>
    <property type="project" value="InterPro"/>
</dbReference>
<evidence type="ECO:0000256" key="3">
    <source>
        <dbReference type="ARBA" id="ARBA00023012"/>
    </source>
</evidence>
<dbReference type="InterPro" id="IPR011712">
    <property type="entry name" value="Sig_transdc_His_kin_sub3_dim/P"/>
</dbReference>
<dbReference type="SUPFAM" id="SSF55874">
    <property type="entry name" value="ATPase domain of HSP90 chaperone/DNA topoisomerase II/histidine kinase"/>
    <property type="match status" value="1"/>
</dbReference>
<dbReference type="InterPro" id="IPR005467">
    <property type="entry name" value="His_kinase_dom"/>
</dbReference>
<dbReference type="GO" id="GO:0000155">
    <property type="term" value="F:phosphorelay sensor kinase activity"/>
    <property type="evidence" value="ECO:0007669"/>
    <property type="project" value="InterPro"/>
</dbReference>
<comment type="caution">
    <text evidence="6">The sequence shown here is derived from an EMBL/GenBank/DDBJ whole genome shotgun (WGS) entry which is preliminary data.</text>
</comment>
<dbReference type="CDD" id="cd16917">
    <property type="entry name" value="HATPase_UhpB-NarQ-NarX-like"/>
    <property type="match status" value="1"/>
</dbReference>
<dbReference type="InterPro" id="IPR036890">
    <property type="entry name" value="HATPase_C_sf"/>
</dbReference>
<gene>
    <name evidence="6" type="ORF">JI739_11860</name>
</gene>
<dbReference type="SMART" id="SM00091">
    <property type="entry name" value="PAS"/>
    <property type="match status" value="1"/>
</dbReference>
<keyword evidence="7" id="KW-1185">Reference proteome</keyword>
<dbReference type="Pfam" id="PF02518">
    <property type="entry name" value="HATPase_c"/>
    <property type="match status" value="1"/>
</dbReference>
<feature type="domain" description="PAS" evidence="5">
    <location>
        <begin position="23"/>
        <end position="76"/>
    </location>
</feature>
<dbReference type="InterPro" id="IPR050482">
    <property type="entry name" value="Sensor_HK_TwoCompSys"/>
</dbReference>
<evidence type="ECO:0000313" key="7">
    <source>
        <dbReference type="Proteomes" id="UP000613011"/>
    </source>
</evidence>
<dbReference type="NCBIfam" id="TIGR00229">
    <property type="entry name" value="sensory_box"/>
    <property type="match status" value="1"/>
</dbReference>
<dbReference type="CDD" id="cd00130">
    <property type="entry name" value="PAS"/>
    <property type="match status" value="1"/>
</dbReference>
<evidence type="ECO:0000313" key="6">
    <source>
        <dbReference type="EMBL" id="MBL0421044.1"/>
    </source>
</evidence>
<dbReference type="PANTHER" id="PTHR24421">
    <property type="entry name" value="NITRATE/NITRITE SENSOR PROTEIN NARX-RELATED"/>
    <property type="match status" value="1"/>
</dbReference>